<evidence type="ECO:0000313" key="2">
    <source>
        <dbReference type="EMBL" id="ELZ19749.1"/>
    </source>
</evidence>
<organism evidence="2 3">
    <name type="scientific">Halosimplex carlsbadense 2-9-1</name>
    <dbReference type="NCBI Taxonomy" id="797114"/>
    <lineage>
        <taxon>Archaea</taxon>
        <taxon>Methanobacteriati</taxon>
        <taxon>Methanobacteriota</taxon>
        <taxon>Stenosarchaea group</taxon>
        <taxon>Halobacteria</taxon>
        <taxon>Halobacteriales</taxon>
        <taxon>Haloarculaceae</taxon>
        <taxon>Halosimplex</taxon>
    </lineage>
</organism>
<gene>
    <name evidence="2" type="ORF">C475_22439</name>
</gene>
<comment type="caution">
    <text evidence="2">The sequence shown here is derived from an EMBL/GenBank/DDBJ whole genome shotgun (WGS) entry which is preliminary data.</text>
</comment>
<keyword evidence="3" id="KW-1185">Reference proteome</keyword>
<feature type="compositionally biased region" description="Acidic residues" evidence="1">
    <location>
        <begin position="415"/>
        <end position="427"/>
    </location>
</feature>
<proteinExistence type="predicted"/>
<protein>
    <submittedName>
        <fullName evidence="2">Uncharacterized protein</fullName>
    </submittedName>
</protein>
<dbReference type="AlphaFoldDB" id="M0CCY3"/>
<dbReference type="Proteomes" id="UP000011626">
    <property type="component" value="Unassembled WGS sequence"/>
</dbReference>
<feature type="compositionally biased region" description="Basic and acidic residues" evidence="1">
    <location>
        <begin position="434"/>
        <end position="452"/>
    </location>
</feature>
<feature type="compositionally biased region" description="Basic and acidic residues" evidence="1">
    <location>
        <begin position="315"/>
        <end position="329"/>
    </location>
</feature>
<evidence type="ECO:0000313" key="3">
    <source>
        <dbReference type="Proteomes" id="UP000011626"/>
    </source>
</evidence>
<feature type="region of interest" description="Disordered" evidence="1">
    <location>
        <begin position="301"/>
        <end position="452"/>
    </location>
</feature>
<sequence length="452" mass="49286">MSTLHSKIDYRSGDDGSNEYTAARSRISPDRANRLREFICGHLPSDVTVDVVISAGVQTAAVLPADVEAVLSSDATDFERSQVERLLSGVDADYLVLVTGAEADVSRIPLNDQLTADHAHQFGLAFHELLHILKTAISTIGELIEDDIDDKYHENVHDLINIIEDGAIESEAIHGENFSDNAGVRLELTRRLHSQTPDDIPDGGSVVYSFWDAVTACLYEEAIYPTEITEVIVDDSDDRISFKSDSDRDAFLSIYSELCNLSRDALAIRSADRDDTTHSHDKTASVRRAARVIETWNTHIQPVLDAGQRSTSSQDSRENGQVKETETTRSSDSGNSTEPAQTADDSTRNRGGGRNSQDESGHADSTGEEVSSLSDLPEDFDPDNISLDRESTADPNQSIFDKPQLTPDPESGDVTVEDFGDIQDSTEEGTPASDGDRDGRELRKDDDAVTGG</sequence>
<dbReference type="eggNOG" id="arCOG02900">
    <property type="taxonomic scope" value="Archaea"/>
</dbReference>
<dbReference type="EMBL" id="AOIU01000049">
    <property type="protein sequence ID" value="ELZ19749.1"/>
    <property type="molecule type" value="Genomic_DNA"/>
</dbReference>
<name>M0CCY3_9EURY</name>
<feature type="non-terminal residue" evidence="2">
    <location>
        <position position="452"/>
    </location>
</feature>
<accession>M0CCY3</accession>
<feature type="compositionally biased region" description="Polar residues" evidence="1">
    <location>
        <begin position="330"/>
        <end position="344"/>
    </location>
</feature>
<evidence type="ECO:0000256" key="1">
    <source>
        <dbReference type="SAM" id="MobiDB-lite"/>
    </source>
</evidence>
<reference evidence="2 3" key="1">
    <citation type="journal article" date="2014" name="PLoS Genet.">
        <title>Phylogenetically driven sequencing of extremely halophilic archaea reveals strategies for static and dynamic osmo-response.</title>
        <authorList>
            <person name="Becker E.A."/>
            <person name="Seitzer P.M."/>
            <person name="Tritt A."/>
            <person name="Larsen D."/>
            <person name="Krusor M."/>
            <person name="Yao A.I."/>
            <person name="Wu D."/>
            <person name="Madern D."/>
            <person name="Eisen J.A."/>
            <person name="Darling A.E."/>
            <person name="Facciotti M.T."/>
        </authorList>
    </citation>
    <scope>NUCLEOTIDE SEQUENCE [LARGE SCALE GENOMIC DNA]</scope>
    <source>
        <strain evidence="2 3">2-9-1</strain>
    </source>
</reference>